<dbReference type="PANTHER" id="PTHR33542">
    <property type="entry name" value="SIROHYDROCHLORIN FERROCHELATASE, CHLOROPLASTIC"/>
    <property type="match status" value="1"/>
</dbReference>
<dbReference type="Gene3D" id="3.40.50.1400">
    <property type="match status" value="2"/>
</dbReference>
<dbReference type="SUPFAM" id="SSF53800">
    <property type="entry name" value="Chelatase"/>
    <property type="match status" value="1"/>
</dbReference>
<evidence type="ECO:0000313" key="3">
    <source>
        <dbReference type="EMBL" id="MDQ2585929.1"/>
    </source>
</evidence>
<keyword evidence="2" id="KW-0456">Lyase</keyword>
<keyword evidence="1" id="KW-0479">Metal-binding</keyword>
<dbReference type="CDD" id="cd03416">
    <property type="entry name" value="CbiX_SirB_N"/>
    <property type="match status" value="1"/>
</dbReference>
<comment type="caution">
    <text evidence="3">The sequence shown here is derived from an EMBL/GenBank/DDBJ whole genome shotgun (WGS) entry which is preliminary data.</text>
</comment>
<accession>A0ABU0X3R5</accession>
<dbReference type="InterPro" id="IPR002762">
    <property type="entry name" value="CbiX-like"/>
</dbReference>
<proteinExistence type="predicted"/>
<reference evidence="3 4" key="1">
    <citation type="submission" date="2017-06" db="EMBL/GenBank/DDBJ databases">
        <title>Cultured bacterium strain Saccharothrix yanglingensis Hhs.015.</title>
        <authorList>
            <person name="Xia Y."/>
        </authorList>
    </citation>
    <scope>NUCLEOTIDE SEQUENCE [LARGE SCALE GENOMIC DNA]</scope>
    <source>
        <strain evidence="3 4">Hhs.015</strain>
    </source>
</reference>
<gene>
    <name evidence="3" type="ORF">CKY47_18435</name>
</gene>
<dbReference type="RefSeq" id="WP_306747130.1">
    <property type="nucleotide sequence ID" value="NZ_NSDM01000007.1"/>
</dbReference>
<sequence length="265" mass="26944">MTALVAVAHGSRDPRSAATVHALLDVVRAMQPSLDVRASFLDLSVPLLGDVLRSVRADGHRSAVVVPLLLGRAFHARVDVPGAVAEARVPALDVTISDVLGPDPRLESAALRRLASVGVRSGDRSLGVVLAGAGSSHAPANAAVSSIAARWAAGAGWAGVEAAFASSASPDVTTAVARLRARGARRIAVASWFLAPGLLPDRVARLAGDDAVVAPPLGSDPEVAELVLHRYAGAARVKQSNGGARCPGVQRPGTSAIVLAPAARR</sequence>
<evidence type="ECO:0000256" key="2">
    <source>
        <dbReference type="ARBA" id="ARBA00023239"/>
    </source>
</evidence>
<protein>
    <submittedName>
        <fullName evidence="3">Sirohydrochlorin chelatase</fullName>
    </submittedName>
</protein>
<dbReference type="Proteomes" id="UP001225605">
    <property type="component" value="Unassembled WGS sequence"/>
</dbReference>
<dbReference type="Pfam" id="PF01903">
    <property type="entry name" value="CbiX"/>
    <property type="match status" value="2"/>
</dbReference>
<name>A0ABU0X3R5_9PSEU</name>
<organism evidence="3 4">
    <name type="scientific">Saccharothrix yanglingensis</name>
    <dbReference type="NCBI Taxonomy" id="659496"/>
    <lineage>
        <taxon>Bacteria</taxon>
        <taxon>Bacillati</taxon>
        <taxon>Actinomycetota</taxon>
        <taxon>Actinomycetes</taxon>
        <taxon>Pseudonocardiales</taxon>
        <taxon>Pseudonocardiaceae</taxon>
        <taxon>Saccharothrix</taxon>
    </lineage>
</organism>
<dbReference type="InterPro" id="IPR050963">
    <property type="entry name" value="Sirohydro_Cobaltochel/CbiX"/>
</dbReference>
<keyword evidence="4" id="KW-1185">Reference proteome</keyword>
<dbReference type="EMBL" id="NSDM01000007">
    <property type="protein sequence ID" value="MDQ2585929.1"/>
    <property type="molecule type" value="Genomic_DNA"/>
</dbReference>
<evidence type="ECO:0000313" key="4">
    <source>
        <dbReference type="Proteomes" id="UP001225605"/>
    </source>
</evidence>
<evidence type="ECO:0000256" key="1">
    <source>
        <dbReference type="ARBA" id="ARBA00022723"/>
    </source>
</evidence>
<dbReference type="PANTHER" id="PTHR33542:SF5">
    <property type="entry name" value="FERROCHELATASE CHE1"/>
    <property type="match status" value="1"/>
</dbReference>